<dbReference type="CDD" id="cd06530">
    <property type="entry name" value="S26_SPase_I"/>
    <property type="match status" value="1"/>
</dbReference>
<comment type="catalytic activity">
    <reaction evidence="1 6">
        <text>Cleavage of hydrophobic, N-terminal signal or leader sequences from secreted and periplasmic proteins.</text>
        <dbReference type="EC" id="3.4.21.89"/>
    </reaction>
</comment>
<evidence type="ECO:0000256" key="2">
    <source>
        <dbReference type="ARBA" id="ARBA00004401"/>
    </source>
</evidence>
<sequence>MRDLIVIVLVAILVSALVKAFLIRAFFIPSESMENTLQVNDRILVNELVPSVMPIEHGDVVVFRDPGGWLAPPAPPAAGLAGMLDGALTFVGLSASDSDNHLIKRVIGLPGDTVVCCTATGQLSVNGVPLDEPYIQLPDEDSAATKSPFSVTVPSDNLWVMGDNRFNSADSAYHFLKSDAPTGFVPLDAVVGRAFVVSWPTQHWAWLDNFPATFAATLEQPAAPSPSP</sequence>
<feature type="domain" description="Peptidase S26" evidence="7">
    <location>
        <begin position="2"/>
        <end position="199"/>
    </location>
</feature>
<evidence type="ECO:0000256" key="1">
    <source>
        <dbReference type="ARBA" id="ARBA00000677"/>
    </source>
</evidence>
<evidence type="ECO:0000256" key="3">
    <source>
        <dbReference type="ARBA" id="ARBA00009370"/>
    </source>
</evidence>
<accession>A0ABP7KL03</accession>
<keyword evidence="5 6" id="KW-0378">Hydrolase</keyword>
<gene>
    <name evidence="8" type="ORF">GCM10022381_20700</name>
</gene>
<dbReference type="PANTHER" id="PTHR43390:SF1">
    <property type="entry name" value="CHLOROPLAST PROCESSING PEPTIDASE"/>
    <property type="match status" value="1"/>
</dbReference>
<organism evidence="8 9">
    <name type="scientific">Leifsonia kafniensis</name>
    <dbReference type="NCBI Taxonomy" id="475957"/>
    <lineage>
        <taxon>Bacteria</taxon>
        <taxon>Bacillati</taxon>
        <taxon>Actinomycetota</taxon>
        <taxon>Actinomycetes</taxon>
        <taxon>Micrococcales</taxon>
        <taxon>Microbacteriaceae</taxon>
        <taxon>Leifsonia</taxon>
    </lineage>
</organism>
<evidence type="ECO:0000259" key="7">
    <source>
        <dbReference type="Pfam" id="PF10502"/>
    </source>
</evidence>
<dbReference type="EC" id="3.4.21.89" evidence="4 6"/>
<keyword evidence="6" id="KW-0645">Protease</keyword>
<comment type="similarity">
    <text evidence="3 6">Belongs to the peptidase S26 family.</text>
</comment>
<dbReference type="Gene3D" id="2.10.109.10">
    <property type="entry name" value="Umud Fragment, subunit A"/>
    <property type="match status" value="1"/>
</dbReference>
<protein>
    <recommendedName>
        <fullName evidence="4 6">Signal peptidase I</fullName>
        <ecNumber evidence="4 6">3.4.21.89</ecNumber>
    </recommendedName>
</protein>
<dbReference type="NCBIfam" id="TIGR02227">
    <property type="entry name" value="sigpep_I_bact"/>
    <property type="match status" value="1"/>
</dbReference>
<reference evidence="9" key="1">
    <citation type="journal article" date="2019" name="Int. J. Syst. Evol. Microbiol.">
        <title>The Global Catalogue of Microorganisms (GCM) 10K type strain sequencing project: providing services to taxonomists for standard genome sequencing and annotation.</title>
        <authorList>
            <consortium name="The Broad Institute Genomics Platform"/>
            <consortium name="The Broad Institute Genome Sequencing Center for Infectious Disease"/>
            <person name="Wu L."/>
            <person name="Ma J."/>
        </authorList>
    </citation>
    <scope>NUCLEOTIDE SEQUENCE [LARGE SCALE GENOMIC DNA]</scope>
    <source>
        <strain evidence="9">JCM 17021</strain>
    </source>
</reference>
<evidence type="ECO:0000256" key="6">
    <source>
        <dbReference type="RuleBase" id="RU362042"/>
    </source>
</evidence>
<comment type="subcellular location">
    <subcellularLocation>
        <location evidence="2">Cell membrane</location>
        <topology evidence="2">Single-pass type II membrane protein</topology>
    </subcellularLocation>
    <subcellularLocation>
        <location evidence="6">Membrane</location>
        <topology evidence="6">Single-pass type II membrane protein</topology>
    </subcellularLocation>
</comment>
<dbReference type="InterPro" id="IPR000223">
    <property type="entry name" value="Pept_S26A_signal_pept_1"/>
</dbReference>
<dbReference type="Pfam" id="PF10502">
    <property type="entry name" value="Peptidase_S26"/>
    <property type="match status" value="1"/>
</dbReference>
<dbReference type="PANTHER" id="PTHR43390">
    <property type="entry name" value="SIGNAL PEPTIDASE I"/>
    <property type="match status" value="1"/>
</dbReference>
<evidence type="ECO:0000256" key="5">
    <source>
        <dbReference type="ARBA" id="ARBA00022801"/>
    </source>
</evidence>
<proteinExistence type="inferred from homology"/>
<dbReference type="EMBL" id="BAABCN010000004">
    <property type="protein sequence ID" value="GAA3878132.1"/>
    <property type="molecule type" value="Genomic_DNA"/>
</dbReference>
<name>A0ABP7KL03_9MICO</name>
<dbReference type="PRINTS" id="PR00727">
    <property type="entry name" value="LEADERPTASE"/>
</dbReference>
<evidence type="ECO:0000313" key="8">
    <source>
        <dbReference type="EMBL" id="GAA3878132.1"/>
    </source>
</evidence>
<keyword evidence="9" id="KW-1185">Reference proteome</keyword>
<evidence type="ECO:0000313" key="9">
    <source>
        <dbReference type="Proteomes" id="UP001501803"/>
    </source>
</evidence>
<evidence type="ECO:0000256" key="4">
    <source>
        <dbReference type="ARBA" id="ARBA00013208"/>
    </source>
</evidence>
<dbReference type="InterPro" id="IPR019758">
    <property type="entry name" value="Pept_S26A_signal_pept_1_CS"/>
</dbReference>
<dbReference type="SUPFAM" id="SSF51306">
    <property type="entry name" value="LexA/Signal peptidase"/>
    <property type="match status" value="1"/>
</dbReference>
<dbReference type="Proteomes" id="UP001501803">
    <property type="component" value="Unassembled WGS sequence"/>
</dbReference>
<dbReference type="InterPro" id="IPR019533">
    <property type="entry name" value="Peptidase_S26"/>
</dbReference>
<dbReference type="PROSITE" id="PS00761">
    <property type="entry name" value="SPASE_I_3"/>
    <property type="match status" value="1"/>
</dbReference>
<dbReference type="InterPro" id="IPR036286">
    <property type="entry name" value="LexA/Signal_pep-like_sf"/>
</dbReference>
<comment type="caution">
    <text evidence="8">The sequence shown here is derived from an EMBL/GenBank/DDBJ whole genome shotgun (WGS) entry which is preliminary data.</text>
</comment>